<gene>
    <name evidence="3" type="ORF">ENH88_05265</name>
</gene>
<dbReference type="RefSeq" id="WP_304180416.1">
    <property type="nucleotide sequence ID" value="NZ_DRGM01000056.1"/>
</dbReference>
<dbReference type="EMBL" id="DRGM01000056">
    <property type="protein sequence ID" value="HEA15854.1"/>
    <property type="molecule type" value="Genomic_DNA"/>
</dbReference>
<comment type="similarity">
    <text evidence="1 2">Belongs to the outer membrane factor (OMF) (TC 1.B.17) family.</text>
</comment>
<keyword evidence="2" id="KW-0449">Lipoprotein</keyword>
<dbReference type="SUPFAM" id="SSF56954">
    <property type="entry name" value="Outer membrane efflux proteins (OEP)"/>
    <property type="match status" value="1"/>
</dbReference>
<dbReference type="Proteomes" id="UP000886188">
    <property type="component" value="Unassembled WGS sequence"/>
</dbReference>
<dbReference type="AlphaFoldDB" id="A0A7V1CX75"/>
<proteinExistence type="inferred from homology"/>
<keyword evidence="2" id="KW-0472">Membrane</keyword>
<dbReference type="InterPro" id="IPR003423">
    <property type="entry name" value="OMP_efflux"/>
</dbReference>
<reference evidence="3" key="1">
    <citation type="journal article" date="2020" name="mSystems">
        <title>Genome- and Community-Level Interaction Insights into Carbon Utilization and Element Cycling Functions of Hydrothermarchaeota in Hydrothermal Sediment.</title>
        <authorList>
            <person name="Zhou Z."/>
            <person name="Liu Y."/>
            <person name="Xu W."/>
            <person name="Pan J."/>
            <person name="Luo Z.H."/>
            <person name="Li M."/>
        </authorList>
    </citation>
    <scope>NUCLEOTIDE SEQUENCE [LARGE SCALE GENOMIC DNA]</scope>
    <source>
        <strain evidence="3">HyVt-346</strain>
    </source>
</reference>
<dbReference type="GO" id="GO:0015562">
    <property type="term" value="F:efflux transmembrane transporter activity"/>
    <property type="evidence" value="ECO:0007669"/>
    <property type="project" value="InterPro"/>
</dbReference>
<dbReference type="PROSITE" id="PS51257">
    <property type="entry name" value="PROKAR_LIPOPROTEIN"/>
    <property type="match status" value="1"/>
</dbReference>
<dbReference type="Pfam" id="PF02321">
    <property type="entry name" value="OEP"/>
    <property type="match status" value="2"/>
</dbReference>
<feature type="signal peptide" evidence="2">
    <location>
        <begin position="1"/>
        <end position="22"/>
    </location>
</feature>
<name>A0A7V1CX75_9GAMM</name>
<dbReference type="GO" id="GO:0009279">
    <property type="term" value="C:cell outer membrane"/>
    <property type="evidence" value="ECO:0007669"/>
    <property type="project" value="UniProtKB-SubCell"/>
</dbReference>
<keyword evidence="2" id="KW-1134">Transmembrane beta strand</keyword>
<keyword evidence="2" id="KW-0812">Transmembrane</keyword>
<protein>
    <submittedName>
        <fullName evidence="3">Efflux transporter outer membrane subunit</fullName>
    </submittedName>
</protein>
<dbReference type="PANTHER" id="PTHR30203">
    <property type="entry name" value="OUTER MEMBRANE CATION EFFLUX PROTEIN"/>
    <property type="match status" value="1"/>
</dbReference>
<dbReference type="InterPro" id="IPR010131">
    <property type="entry name" value="MdtP/NodT-like"/>
</dbReference>
<dbReference type="Gene3D" id="2.20.200.10">
    <property type="entry name" value="Outer membrane efflux proteins (OEP)"/>
    <property type="match status" value="1"/>
</dbReference>
<evidence type="ECO:0000313" key="3">
    <source>
        <dbReference type="EMBL" id="HEA15854.1"/>
    </source>
</evidence>
<dbReference type="PANTHER" id="PTHR30203:SF32">
    <property type="entry name" value="CATION EFFLUX SYSTEM PROTEIN CUSC"/>
    <property type="match status" value="1"/>
</dbReference>
<keyword evidence="2" id="KW-0732">Signal</keyword>
<evidence type="ECO:0000256" key="1">
    <source>
        <dbReference type="ARBA" id="ARBA00007613"/>
    </source>
</evidence>
<keyword evidence="2" id="KW-0564">Palmitate</keyword>
<comment type="caution">
    <text evidence="3">The sequence shown here is derived from an EMBL/GenBank/DDBJ whole genome shotgun (WGS) entry which is preliminary data.</text>
</comment>
<accession>A0A7V1CX75</accession>
<sequence length="471" mass="51592">MKLKTLSLATLSVLVLSACQMAPVLEDIQLPVPDSYAVQGEQGNIADLNWQQFFANEKLQRLIELTLQHNKDIKLAALNVQQVRALYQIEDSALYPAIDFSASGNRQRVPADLSSTGNAQITQSYSATVGMTAYELDLWGKIRNQSDQALQTLYASEQAQTSVKISLISELVNAWLNYAADKEQLALAMETLKSQQQSLTLTEKTYALGAASKLTLAQIQSTVATAKVDIANYQRLLKRDKNALDLLVGQSVTTQLLPAESLDEVLNFPTVPVGLPSELLEQRPDIKAAEYRLLAANANIGVAKAAFFPSISLTANAGSASSELDNLFSGGTGTWSFIPSINLPIFNMGRNQANLDVAQTQQQIALTTYQQTIQQAFKEVSDALVDRQGYMQQLKALEELYSSNQISFSLSEARFDKGADSYLQVLDAQRNWVSAGQQLIRGKQAYIASQINLYKAVGGGWQRPANTVNNR</sequence>
<comment type="subcellular location">
    <subcellularLocation>
        <location evidence="2">Cell outer membrane</location>
        <topology evidence="2">Lipid-anchor</topology>
    </subcellularLocation>
</comment>
<evidence type="ECO:0000256" key="2">
    <source>
        <dbReference type="RuleBase" id="RU362097"/>
    </source>
</evidence>
<dbReference type="NCBIfam" id="TIGR01845">
    <property type="entry name" value="outer_NodT"/>
    <property type="match status" value="1"/>
</dbReference>
<dbReference type="Gene3D" id="1.20.1600.10">
    <property type="entry name" value="Outer membrane efflux proteins (OEP)"/>
    <property type="match status" value="1"/>
</dbReference>
<feature type="chain" id="PRO_5031595768" evidence="2">
    <location>
        <begin position="23"/>
        <end position="471"/>
    </location>
</feature>
<organism evidence="3">
    <name type="scientific">Pseudoalteromonas prydzensis</name>
    <dbReference type="NCBI Taxonomy" id="182141"/>
    <lineage>
        <taxon>Bacteria</taxon>
        <taxon>Pseudomonadati</taxon>
        <taxon>Pseudomonadota</taxon>
        <taxon>Gammaproteobacteria</taxon>
        <taxon>Alteromonadales</taxon>
        <taxon>Pseudoalteromonadaceae</taxon>
        <taxon>Pseudoalteromonas</taxon>
    </lineage>
</organism>